<dbReference type="AlphaFoldDB" id="A0A022PDR3"/>
<evidence type="ECO:0000313" key="2">
    <source>
        <dbReference type="Proteomes" id="UP000023464"/>
    </source>
</evidence>
<evidence type="ECO:0000313" key="1">
    <source>
        <dbReference type="EMBL" id="EYU14307.1"/>
    </source>
</evidence>
<protein>
    <submittedName>
        <fullName evidence="1">Uncharacterized protein</fullName>
    </submittedName>
</protein>
<organism evidence="1 2">
    <name type="scientific">Photorhabdus aegyptia</name>
    <dbReference type="NCBI Taxonomy" id="2805098"/>
    <lineage>
        <taxon>Bacteria</taxon>
        <taxon>Pseudomonadati</taxon>
        <taxon>Pseudomonadota</taxon>
        <taxon>Gammaproteobacteria</taxon>
        <taxon>Enterobacterales</taxon>
        <taxon>Morganellaceae</taxon>
        <taxon>Photorhabdus</taxon>
    </lineage>
</organism>
<keyword evidence="2" id="KW-1185">Reference proteome</keyword>
<dbReference type="EMBL" id="JFGV01000051">
    <property type="protein sequence ID" value="EYU14307.1"/>
    <property type="molecule type" value="Genomic_DNA"/>
</dbReference>
<sequence>MPLEYPIIGCLGHDSVSIFDSSDNHFQLSKLEIIYGQKIG</sequence>
<comment type="caution">
    <text evidence="1">The sequence shown here is derived from an EMBL/GenBank/DDBJ whole genome shotgun (WGS) entry which is preliminary data.</text>
</comment>
<name>A0A022PDR3_9GAMM</name>
<dbReference type="PATRIC" id="fig|1393736.3.peg.3235"/>
<reference evidence="1 2" key="1">
    <citation type="submission" date="2014-03" db="EMBL/GenBank/DDBJ databases">
        <title>Draft Genome of Photorhabdus luminescens BA1, an Egyptian Isolate.</title>
        <authorList>
            <person name="Ghazal S."/>
            <person name="Hurst S.G.IV."/>
            <person name="Morris K."/>
            <person name="Thomas K."/>
            <person name="Tisa L.S."/>
        </authorList>
    </citation>
    <scope>NUCLEOTIDE SEQUENCE [LARGE SCALE GENOMIC DNA]</scope>
    <source>
        <strain evidence="1 2">BA1</strain>
    </source>
</reference>
<proteinExistence type="predicted"/>
<dbReference type="Proteomes" id="UP000023464">
    <property type="component" value="Unassembled WGS sequence"/>
</dbReference>
<accession>A0A022PDR3</accession>
<gene>
    <name evidence="1" type="ORF">BA1DRAFT_03160</name>
</gene>